<evidence type="ECO:0000256" key="1">
    <source>
        <dbReference type="SAM" id="Phobius"/>
    </source>
</evidence>
<organism evidence="2 3">
    <name type="scientific">Acinetobacter kyonggiensis</name>
    <dbReference type="NCBI Taxonomy" id="595670"/>
    <lineage>
        <taxon>Bacteria</taxon>
        <taxon>Pseudomonadati</taxon>
        <taxon>Pseudomonadota</taxon>
        <taxon>Gammaproteobacteria</taxon>
        <taxon>Moraxellales</taxon>
        <taxon>Moraxellaceae</taxon>
        <taxon>Acinetobacter</taxon>
    </lineage>
</organism>
<keyword evidence="3" id="KW-1185">Reference proteome</keyword>
<dbReference type="RefSeq" id="WP_004651643.1">
    <property type="nucleotide sequence ID" value="NZ_FNPK01000003.1"/>
</dbReference>
<dbReference type="AlphaFoldDB" id="A0A1H3H348"/>
<sequence>MPQNFVIRFVSVLAFVLVLAALVIHFLFSGETTVVLWIFTFPIILAVPILISVFLAKDQELGVSVHE</sequence>
<accession>A0A1H3H348</accession>
<reference evidence="3" key="1">
    <citation type="submission" date="2016-10" db="EMBL/GenBank/DDBJ databases">
        <authorList>
            <person name="Varghese N."/>
            <person name="Submissions S."/>
        </authorList>
    </citation>
    <scope>NUCLEOTIDE SEQUENCE [LARGE SCALE GENOMIC DNA]</scope>
    <source>
        <strain evidence="3">ANC 5109</strain>
    </source>
</reference>
<keyword evidence="1" id="KW-0812">Transmembrane</keyword>
<keyword evidence="1" id="KW-0472">Membrane</keyword>
<keyword evidence="1" id="KW-1133">Transmembrane helix</keyword>
<proteinExistence type="predicted"/>
<name>A0A1H3H348_9GAMM</name>
<gene>
    <name evidence="2" type="ORF">SAMN05421643_103211</name>
</gene>
<feature type="transmembrane region" description="Helical" evidence="1">
    <location>
        <begin position="7"/>
        <end position="28"/>
    </location>
</feature>
<dbReference type="Proteomes" id="UP000199035">
    <property type="component" value="Unassembled WGS sequence"/>
</dbReference>
<feature type="transmembrane region" description="Helical" evidence="1">
    <location>
        <begin position="34"/>
        <end position="56"/>
    </location>
</feature>
<evidence type="ECO:0000313" key="2">
    <source>
        <dbReference type="EMBL" id="SDY09942.1"/>
    </source>
</evidence>
<protein>
    <submittedName>
        <fullName evidence="2">Uncharacterized protein</fullName>
    </submittedName>
</protein>
<evidence type="ECO:0000313" key="3">
    <source>
        <dbReference type="Proteomes" id="UP000199035"/>
    </source>
</evidence>
<dbReference type="EMBL" id="FNPK01000003">
    <property type="protein sequence ID" value="SDY09942.1"/>
    <property type="molecule type" value="Genomic_DNA"/>
</dbReference>